<evidence type="ECO:0000256" key="13">
    <source>
        <dbReference type="ARBA" id="ARBA00022989"/>
    </source>
</evidence>
<evidence type="ECO:0000313" key="23">
    <source>
        <dbReference type="Proteomes" id="UP001630127"/>
    </source>
</evidence>
<evidence type="ECO:0000256" key="6">
    <source>
        <dbReference type="ARBA" id="ARBA00022679"/>
    </source>
</evidence>
<dbReference type="Pfam" id="PF00069">
    <property type="entry name" value="Pkinase"/>
    <property type="match status" value="1"/>
</dbReference>
<keyword evidence="10 19" id="KW-0547">Nucleotide-binding</keyword>
<feature type="transmembrane region" description="Helical" evidence="20">
    <location>
        <begin position="64"/>
        <end position="90"/>
    </location>
</feature>
<dbReference type="InterPro" id="IPR017441">
    <property type="entry name" value="Protein_kinase_ATP_BS"/>
</dbReference>
<evidence type="ECO:0000256" key="18">
    <source>
        <dbReference type="ARBA" id="ARBA00048679"/>
    </source>
</evidence>
<dbReference type="EMBL" id="JBJUIK010000014">
    <property type="protein sequence ID" value="KAL3504505.1"/>
    <property type="molecule type" value="Genomic_DNA"/>
</dbReference>
<dbReference type="GO" id="GO:0005524">
    <property type="term" value="F:ATP binding"/>
    <property type="evidence" value="ECO:0007669"/>
    <property type="project" value="UniProtKB-UniRule"/>
</dbReference>
<evidence type="ECO:0000256" key="5">
    <source>
        <dbReference type="ARBA" id="ARBA00022614"/>
    </source>
</evidence>
<dbReference type="PANTHER" id="PTHR48005:SF70">
    <property type="entry name" value="MDIS1-INTERACTING RECEPTOR LIKE KINASE 2-LIKE"/>
    <property type="match status" value="1"/>
</dbReference>
<evidence type="ECO:0000256" key="1">
    <source>
        <dbReference type="ARBA" id="ARBA00004479"/>
    </source>
</evidence>
<dbReference type="PROSITE" id="PS00109">
    <property type="entry name" value="PROTEIN_KINASE_TYR"/>
    <property type="match status" value="1"/>
</dbReference>
<dbReference type="SUPFAM" id="SSF56112">
    <property type="entry name" value="Protein kinase-like (PK-like)"/>
    <property type="match status" value="1"/>
</dbReference>
<evidence type="ECO:0000256" key="19">
    <source>
        <dbReference type="PROSITE-ProRule" id="PRU10141"/>
    </source>
</evidence>
<comment type="catalytic activity">
    <reaction evidence="17">
        <text>L-threonyl-[protein] + ATP = O-phospho-L-threonyl-[protein] + ADP + H(+)</text>
        <dbReference type="Rhea" id="RHEA:46608"/>
        <dbReference type="Rhea" id="RHEA-COMP:11060"/>
        <dbReference type="Rhea" id="RHEA-COMP:11605"/>
        <dbReference type="ChEBI" id="CHEBI:15378"/>
        <dbReference type="ChEBI" id="CHEBI:30013"/>
        <dbReference type="ChEBI" id="CHEBI:30616"/>
        <dbReference type="ChEBI" id="CHEBI:61977"/>
        <dbReference type="ChEBI" id="CHEBI:456216"/>
        <dbReference type="EC" id="2.7.11.1"/>
    </reaction>
</comment>
<dbReference type="PROSITE" id="PS00107">
    <property type="entry name" value="PROTEIN_KINASE_ATP"/>
    <property type="match status" value="1"/>
</dbReference>
<evidence type="ECO:0000256" key="15">
    <source>
        <dbReference type="ARBA" id="ARBA00023170"/>
    </source>
</evidence>
<gene>
    <name evidence="22" type="ORF">ACH5RR_034346</name>
</gene>
<dbReference type="FunFam" id="3.30.200.20:FF:000309">
    <property type="entry name" value="Leucine-rich repeat receptor protein kinase MSP1"/>
    <property type="match status" value="1"/>
</dbReference>
<evidence type="ECO:0000256" key="10">
    <source>
        <dbReference type="ARBA" id="ARBA00022741"/>
    </source>
</evidence>
<evidence type="ECO:0000256" key="12">
    <source>
        <dbReference type="ARBA" id="ARBA00022840"/>
    </source>
</evidence>
<evidence type="ECO:0000256" key="9">
    <source>
        <dbReference type="ARBA" id="ARBA00022737"/>
    </source>
</evidence>
<organism evidence="22 23">
    <name type="scientific">Cinchona calisaya</name>
    <dbReference type="NCBI Taxonomy" id="153742"/>
    <lineage>
        <taxon>Eukaryota</taxon>
        <taxon>Viridiplantae</taxon>
        <taxon>Streptophyta</taxon>
        <taxon>Embryophyta</taxon>
        <taxon>Tracheophyta</taxon>
        <taxon>Spermatophyta</taxon>
        <taxon>Magnoliopsida</taxon>
        <taxon>eudicotyledons</taxon>
        <taxon>Gunneridae</taxon>
        <taxon>Pentapetalae</taxon>
        <taxon>asterids</taxon>
        <taxon>lamiids</taxon>
        <taxon>Gentianales</taxon>
        <taxon>Rubiaceae</taxon>
        <taxon>Cinchonoideae</taxon>
        <taxon>Cinchoneae</taxon>
        <taxon>Cinchona</taxon>
    </lineage>
</organism>
<keyword evidence="6" id="KW-0808">Transferase</keyword>
<evidence type="ECO:0000256" key="3">
    <source>
        <dbReference type="ARBA" id="ARBA00022527"/>
    </source>
</evidence>
<comment type="caution">
    <text evidence="22">The sequence shown here is derived from an EMBL/GenBank/DDBJ whole genome shotgun (WGS) entry which is preliminary data.</text>
</comment>
<evidence type="ECO:0000256" key="4">
    <source>
        <dbReference type="ARBA" id="ARBA00022553"/>
    </source>
</evidence>
<keyword evidence="13 20" id="KW-1133">Transmembrane helix</keyword>
<evidence type="ECO:0000256" key="8">
    <source>
        <dbReference type="ARBA" id="ARBA00022729"/>
    </source>
</evidence>
<dbReference type="EC" id="2.7.11.1" evidence="2"/>
<keyword evidence="9" id="KW-0677">Repeat</keyword>
<keyword evidence="15" id="KW-0675">Receptor</keyword>
<evidence type="ECO:0000256" key="11">
    <source>
        <dbReference type="ARBA" id="ARBA00022777"/>
    </source>
</evidence>
<dbReference type="InterPro" id="IPR011009">
    <property type="entry name" value="Kinase-like_dom_sf"/>
</dbReference>
<keyword evidence="7 20" id="KW-0812">Transmembrane</keyword>
<dbReference type="Gene3D" id="1.10.510.10">
    <property type="entry name" value="Transferase(Phosphotransferase) domain 1"/>
    <property type="match status" value="1"/>
</dbReference>
<keyword evidence="23" id="KW-1185">Reference proteome</keyword>
<evidence type="ECO:0000256" key="7">
    <source>
        <dbReference type="ARBA" id="ARBA00022692"/>
    </source>
</evidence>
<reference evidence="22 23" key="1">
    <citation type="submission" date="2024-11" db="EMBL/GenBank/DDBJ databases">
        <title>A near-complete genome assembly of Cinchona calisaya.</title>
        <authorList>
            <person name="Lian D.C."/>
            <person name="Zhao X.W."/>
            <person name="Wei L."/>
        </authorList>
    </citation>
    <scope>NUCLEOTIDE SEQUENCE [LARGE SCALE GENOMIC DNA]</scope>
    <source>
        <tissue evidence="22">Nenye</tissue>
    </source>
</reference>
<dbReference type="InterPro" id="IPR000719">
    <property type="entry name" value="Prot_kinase_dom"/>
</dbReference>
<keyword evidence="12 19" id="KW-0067">ATP-binding</keyword>
<keyword evidence="4" id="KW-0597">Phosphoprotein</keyword>
<sequence length="333" mass="37373">MSLNSVDISSNLLEGPLPNITAFQTASFDALRDNKGLCGNVVGLKPCILPTGSKRTHRMTNKRFIIQIVLPLLGTPFLLIVVVGIFIGIWSLTRQVENKPKELIENLFTIWSFDGKMVYENIIDATKNFNPKYCIGVGRFGSIFRAELPNGQIVAVKKLHARDSAEVSGPKDFTNEIRALTRIRHRNIIKLYGFCSHPLHTFLVYEFFEAGSLNHVLSNDKIAVKFEWIKRINIIKDVANALFYMHHGCLPPIIHRDISSKNILLDSDDQARISDFGTATLLRLDSSNWTSFAGTYGYAAPELAYTMKVNSKCDVFSFGVLALEVIMGKHPFH</sequence>
<keyword evidence="5" id="KW-0433">Leucine-rich repeat</keyword>
<dbReference type="GO" id="GO:0016020">
    <property type="term" value="C:membrane"/>
    <property type="evidence" value="ECO:0007669"/>
    <property type="project" value="UniProtKB-SubCell"/>
</dbReference>
<keyword evidence="14 20" id="KW-0472">Membrane</keyword>
<keyword evidence="16" id="KW-0325">Glycoprotein</keyword>
<comment type="subcellular location">
    <subcellularLocation>
        <location evidence="1">Membrane</location>
        <topology evidence="1">Single-pass type I membrane protein</topology>
    </subcellularLocation>
</comment>
<evidence type="ECO:0000256" key="17">
    <source>
        <dbReference type="ARBA" id="ARBA00047899"/>
    </source>
</evidence>
<dbReference type="AlphaFoldDB" id="A0ABD2YF71"/>
<name>A0ABD2YF71_9GENT</name>
<accession>A0ABD2YF71</accession>
<evidence type="ECO:0000256" key="16">
    <source>
        <dbReference type="ARBA" id="ARBA00023180"/>
    </source>
</evidence>
<dbReference type="PANTHER" id="PTHR48005">
    <property type="entry name" value="LEUCINE RICH REPEAT KINASE 2"/>
    <property type="match status" value="1"/>
</dbReference>
<evidence type="ECO:0000256" key="20">
    <source>
        <dbReference type="SAM" id="Phobius"/>
    </source>
</evidence>
<comment type="catalytic activity">
    <reaction evidence="18">
        <text>L-seryl-[protein] + ATP = O-phospho-L-seryl-[protein] + ADP + H(+)</text>
        <dbReference type="Rhea" id="RHEA:17989"/>
        <dbReference type="Rhea" id="RHEA-COMP:9863"/>
        <dbReference type="Rhea" id="RHEA-COMP:11604"/>
        <dbReference type="ChEBI" id="CHEBI:15378"/>
        <dbReference type="ChEBI" id="CHEBI:29999"/>
        <dbReference type="ChEBI" id="CHEBI:30616"/>
        <dbReference type="ChEBI" id="CHEBI:83421"/>
        <dbReference type="ChEBI" id="CHEBI:456216"/>
        <dbReference type="EC" id="2.7.11.1"/>
    </reaction>
</comment>
<keyword evidence="11" id="KW-0418">Kinase</keyword>
<dbReference type="InterPro" id="IPR051420">
    <property type="entry name" value="Ser_Thr_Kinases_DiverseReg"/>
</dbReference>
<feature type="binding site" evidence="19">
    <location>
        <position position="158"/>
    </location>
    <ligand>
        <name>ATP</name>
        <dbReference type="ChEBI" id="CHEBI:30616"/>
    </ligand>
</feature>
<feature type="domain" description="Protein kinase" evidence="21">
    <location>
        <begin position="129"/>
        <end position="333"/>
    </location>
</feature>
<evidence type="ECO:0000256" key="14">
    <source>
        <dbReference type="ARBA" id="ARBA00023136"/>
    </source>
</evidence>
<protein>
    <recommendedName>
        <fullName evidence="2">non-specific serine/threonine protein kinase</fullName>
        <ecNumber evidence="2">2.7.11.1</ecNumber>
    </recommendedName>
</protein>
<evidence type="ECO:0000256" key="2">
    <source>
        <dbReference type="ARBA" id="ARBA00012513"/>
    </source>
</evidence>
<dbReference type="InterPro" id="IPR008266">
    <property type="entry name" value="Tyr_kinase_AS"/>
</dbReference>
<dbReference type="PROSITE" id="PS50011">
    <property type="entry name" value="PROTEIN_KINASE_DOM"/>
    <property type="match status" value="1"/>
</dbReference>
<evidence type="ECO:0000259" key="21">
    <source>
        <dbReference type="PROSITE" id="PS50011"/>
    </source>
</evidence>
<dbReference type="GO" id="GO:0004674">
    <property type="term" value="F:protein serine/threonine kinase activity"/>
    <property type="evidence" value="ECO:0007669"/>
    <property type="project" value="UniProtKB-KW"/>
</dbReference>
<dbReference type="Gene3D" id="3.30.200.20">
    <property type="entry name" value="Phosphorylase Kinase, domain 1"/>
    <property type="match status" value="1"/>
</dbReference>
<keyword evidence="8" id="KW-0732">Signal</keyword>
<keyword evidence="3" id="KW-0723">Serine/threonine-protein kinase</keyword>
<proteinExistence type="predicted"/>
<evidence type="ECO:0000313" key="22">
    <source>
        <dbReference type="EMBL" id="KAL3504505.1"/>
    </source>
</evidence>
<dbReference type="Proteomes" id="UP001630127">
    <property type="component" value="Unassembled WGS sequence"/>
</dbReference>